<evidence type="ECO:0000256" key="9">
    <source>
        <dbReference type="ARBA" id="ARBA00022958"/>
    </source>
</evidence>
<dbReference type="RefSeq" id="WP_180161628.1">
    <property type="nucleotide sequence ID" value="NZ_CABFNB010000037.1"/>
</dbReference>
<evidence type="ECO:0000256" key="13">
    <source>
        <dbReference type="HAMAP-Rule" id="MF_01522"/>
    </source>
</evidence>
<keyword evidence="5" id="KW-0997">Cell inner membrane</keyword>
<evidence type="ECO:0000313" key="16">
    <source>
        <dbReference type="EMBL" id="VTZ60104.1"/>
    </source>
</evidence>
<keyword evidence="10 13" id="KW-1133">Transmembrane helix</keyword>
<evidence type="ECO:0000256" key="6">
    <source>
        <dbReference type="ARBA" id="ARBA00022538"/>
    </source>
</evidence>
<evidence type="ECO:0000256" key="5">
    <source>
        <dbReference type="ARBA" id="ARBA00022519"/>
    </source>
</evidence>
<organism evidence="16">
    <name type="scientific">Sinorhizobium medicae</name>
    <dbReference type="NCBI Taxonomy" id="110321"/>
    <lineage>
        <taxon>Bacteria</taxon>
        <taxon>Pseudomonadati</taxon>
        <taxon>Pseudomonadota</taxon>
        <taxon>Alphaproteobacteria</taxon>
        <taxon>Hyphomicrobiales</taxon>
        <taxon>Rhizobiaceae</taxon>
        <taxon>Sinorhizobium/Ensifer group</taxon>
        <taxon>Sinorhizobium</taxon>
    </lineage>
</organism>
<dbReference type="InterPro" id="IPR053951">
    <property type="entry name" value="K_trans_N"/>
</dbReference>
<feature type="transmembrane region" description="Helical" evidence="13">
    <location>
        <begin position="293"/>
        <end position="324"/>
    </location>
</feature>
<evidence type="ECO:0000256" key="2">
    <source>
        <dbReference type="ARBA" id="ARBA00007019"/>
    </source>
</evidence>
<feature type="domain" description="K+ potassium transporter integral membrane" evidence="14">
    <location>
        <begin position="22"/>
        <end position="471"/>
    </location>
</feature>
<accession>A0A508WRS8</accession>
<feature type="transmembrane region" description="Helical" evidence="13">
    <location>
        <begin position="18"/>
        <end position="39"/>
    </location>
</feature>
<dbReference type="Pfam" id="PF02705">
    <property type="entry name" value="K_trans"/>
    <property type="match status" value="1"/>
</dbReference>
<evidence type="ECO:0000256" key="11">
    <source>
        <dbReference type="ARBA" id="ARBA00023065"/>
    </source>
</evidence>
<feature type="transmembrane region" description="Helical" evidence="13">
    <location>
        <begin position="431"/>
        <end position="448"/>
    </location>
</feature>
<dbReference type="EMBL" id="CABFNB010000037">
    <property type="protein sequence ID" value="VTZ60104.1"/>
    <property type="molecule type" value="Genomic_DNA"/>
</dbReference>
<evidence type="ECO:0000259" key="15">
    <source>
        <dbReference type="Pfam" id="PF22776"/>
    </source>
</evidence>
<keyword evidence="7 13" id="KW-0812">Transmembrane</keyword>
<keyword evidence="9 13" id="KW-0630">Potassium</keyword>
<keyword evidence="6 13" id="KW-0633">Potassium transport</keyword>
<dbReference type="HAMAP" id="MF_01522">
    <property type="entry name" value="Kup"/>
    <property type="match status" value="1"/>
</dbReference>
<feature type="transmembrane region" description="Helical" evidence="13">
    <location>
        <begin position="253"/>
        <end position="273"/>
    </location>
</feature>
<feature type="transmembrane region" description="Helical" evidence="13">
    <location>
        <begin position="59"/>
        <end position="82"/>
    </location>
</feature>
<evidence type="ECO:0000256" key="3">
    <source>
        <dbReference type="ARBA" id="ARBA00022448"/>
    </source>
</evidence>
<evidence type="ECO:0000256" key="12">
    <source>
        <dbReference type="ARBA" id="ARBA00023136"/>
    </source>
</evidence>
<dbReference type="Proteomes" id="UP000507954">
    <property type="component" value="Unassembled WGS sequence"/>
</dbReference>
<keyword evidence="8 13" id="KW-0769">Symport</keyword>
<feature type="domain" description="K+ potassium transporter C-terminal" evidence="15">
    <location>
        <begin position="485"/>
        <end position="633"/>
    </location>
</feature>
<dbReference type="InterPro" id="IPR023051">
    <property type="entry name" value="Kup"/>
</dbReference>
<name>A0A508WRS8_9HYPH</name>
<comment type="similarity">
    <text evidence="2 13">Belongs to the HAK/KUP transporter (TC 2.A.72) family.</text>
</comment>
<keyword evidence="11 13" id="KW-0406">Ion transport</keyword>
<evidence type="ECO:0000256" key="8">
    <source>
        <dbReference type="ARBA" id="ARBA00022847"/>
    </source>
</evidence>
<evidence type="ECO:0000256" key="7">
    <source>
        <dbReference type="ARBA" id="ARBA00022692"/>
    </source>
</evidence>
<dbReference type="InterPro" id="IPR053952">
    <property type="entry name" value="K_trans_C"/>
</dbReference>
<evidence type="ECO:0000256" key="4">
    <source>
        <dbReference type="ARBA" id="ARBA00022475"/>
    </source>
</evidence>
<dbReference type="PANTHER" id="PTHR30540">
    <property type="entry name" value="OSMOTIC STRESS POTASSIUM TRANSPORTER"/>
    <property type="match status" value="1"/>
</dbReference>
<proteinExistence type="inferred from homology"/>
<keyword evidence="3 13" id="KW-0813">Transport</keyword>
<feature type="transmembrane region" description="Helical" evidence="13">
    <location>
        <begin position="403"/>
        <end position="425"/>
    </location>
</feature>
<comment type="subcellular location">
    <subcellularLocation>
        <location evidence="13">Cell membrane</location>
        <topology evidence="13">Multi-pass membrane protein</topology>
    </subcellularLocation>
    <subcellularLocation>
        <location evidence="1">Membrane</location>
        <topology evidence="1">Multi-pass membrane protein</topology>
    </subcellularLocation>
</comment>
<dbReference type="GO" id="GO:0015293">
    <property type="term" value="F:symporter activity"/>
    <property type="evidence" value="ECO:0007669"/>
    <property type="project" value="UniProtKB-UniRule"/>
</dbReference>
<keyword evidence="12 13" id="KW-0472">Membrane</keyword>
<evidence type="ECO:0000256" key="10">
    <source>
        <dbReference type="ARBA" id="ARBA00022989"/>
    </source>
</evidence>
<comment type="function">
    <text evidence="13">Transport of potassium into the cell. Likely operates as a K(+):H(+) symporter.</text>
</comment>
<sequence length="633" mass="68656">MADSLDHAPAQANSLPQFLALTIGAIGVVYGDIGTSPLYAFREALRPFGPGGVGRDEVIGLVSLVLWTLTAIVTIKYVLFLLRADNDGEGGTLSLLALLLKKGTKYPVLMFFAGILGAALFIGDAMITPALSVLSAVEGLKLVAPALDDYVLPISVVIILLLFAVQSRGTGAVSVFFGPITLVWFLVMAAAGVSHIGDDLAILSAFNPLNAIGFLWNAGLTGFIVLGAIFLTVTGAEALYADLGHFGRLPIQVAWFAVVFPALALNYLGQGALVLSHPDALSNPFFLMFPTWALLPMVILATAATIIASQSVITGAFSLIRQAIHLGFLPRFEICYTSETQTGQIYLPLVNTILLAGVLALMLMFGSSEALAPAYGVSITGAMVIDTILAFEFVRRQWGWPALTAIAVLLPLFSLELVFLGANLLKVHHGGYVPILIAGTLITMMWTWRKGVSLLREKTARQDIPLSQFMAMVERKSEHAPVDVPGTAIFLTATPDTTPAVLLHNIKHNHVLHQHNVIMTIKTARVPYVPEKDRYTITKLSDRFSLLELRFGFMDDQNVSRALARCRKQGFKFEIMSTSFYLGRRKLIADPQSGLPQWQDKLFIAMADSAIDPTEYFHLPANRVVELGEQVII</sequence>
<protein>
    <recommendedName>
        <fullName evidence="13">Probable potassium transport system protein Kup</fullName>
    </recommendedName>
</protein>
<feature type="transmembrane region" description="Helical" evidence="13">
    <location>
        <begin position="372"/>
        <end position="391"/>
    </location>
</feature>
<comment type="catalytic activity">
    <reaction evidence="13">
        <text>K(+)(in) + H(+)(in) = K(+)(out) + H(+)(out)</text>
        <dbReference type="Rhea" id="RHEA:28490"/>
        <dbReference type="ChEBI" id="CHEBI:15378"/>
        <dbReference type="ChEBI" id="CHEBI:29103"/>
    </reaction>
</comment>
<feature type="transmembrane region" description="Helical" evidence="13">
    <location>
        <begin position="214"/>
        <end position="241"/>
    </location>
</feature>
<dbReference type="GO" id="GO:0005886">
    <property type="term" value="C:plasma membrane"/>
    <property type="evidence" value="ECO:0007669"/>
    <property type="project" value="UniProtKB-SubCell"/>
</dbReference>
<dbReference type="GO" id="GO:0015079">
    <property type="term" value="F:potassium ion transmembrane transporter activity"/>
    <property type="evidence" value="ECO:0007669"/>
    <property type="project" value="UniProtKB-UniRule"/>
</dbReference>
<keyword evidence="4 13" id="KW-1003">Cell membrane</keyword>
<dbReference type="AlphaFoldDB" id="A0A508WRS8"/>
<dbReference type="PANTHER" id="PTHR30540:SF79">
    <property type="entry name" value="LOW AFFINITY POTASSIUM TRANSPORT SYSTEM PROTEIN KUP"/>
    <property type="match status" value="1"/>
</dbReference>
<dbReference type="Pfam" id="PF22776">
    <property type="entry name" value="K_trans_C"/>
    <property type="match status" value="1"/>
</dbReference>
<gene>
    <name evidence="13 16" type="primary">kup</name>
    <name evidence="16" type="ORF">EMEDMD4_1310098</name>
</gene>
<feature type="transmembrane region" description="Helical" evidence="13">
    <location>
        <begin position="103"/>
        <end position="122"/>
    </location>
</feature>
<feature type="transmembrane region" description="Helical" evidence="13">
    <location>
        <begin position="345"/>
        <end position="366"/>
    </location>
</feature>
<feature type="transmembrane region" description="Helical" evidence="13">
    <location>
        <begin position="142"/>
        <end position="165"/>
    </location>
</feature>
<dbReference type="InterPro" id="IPR003855">
    <property type="entry name" value="K+_transporter"/>
</dbReference>
<evidence type="ECO:0000256" key="1">
    <source>
        <dbReference type="ARBA" id="ARBA00004141"/>
    </source>
</evidence>
<evidence type="ECO:0000259" key="14">
    <source>
        <dbReference type="Pfam" id="PF02705"/>
    </source>
</evidence>
<reference evidence="16" key="1">
    <citation type="submission" date="2019-06" db="EMBL/GenBank/DDBJ databases">
        <authorList>
            <person name="Le Quere A."/>
            <person name="Colella S."/>
        </authorList>
    </citation>
    <scope>NUCLEOTIDE SEQUENCE</scope>
    <source>
        <strain evidence="16">EmedicaeMD41</strain>
    </source>
</reference>
<feature type="transmembrane region" description="Helical" evidence="13">
    <location>
        <begin position="172"/>
        <end position="194"/>
    </location>
</feature>